<evidence type="ECO:0000256" key="8">
    <source>
        <dbReference type="SAM" id="Coils"/>
    </source>
</evidence>
<protein>
    <submittedName>
        <fullName evidence="12">Uncharacterized protein</fullName>
    </submittedName>
</protein>
<proteinExistence type="inferred from homology"/>
<dbReference type="EMBL" id="JAWXYG010000001">
    <property type="protein sequence ID" value="KAK4285335.1"/>
    <property type="molecule type" value="Genomic_DNA"/>
</dbReference>
<dbReference type="PROSITE" id="PS50217">
    <property type="entry name" value="BZIP"/>
    <property type="match status" value="1"/>
</dbReference>
<organism evidence="12 13">
    <name type="scientific">Acacia crassicarpa</name>
    <name type="common">northern wattle</name>
    <dbReference type="NCBI Taxonomy" id="499986"/>
    <lineage>
        <taxon>Eukaryota</taxon>
        <taxon>Viridiplantae</taxon>
        <taxon>Streptophyta</taxon>
        <taxon>Embryophyta</taxon>
        <taxon>Tracheophyta</taxon>
        <taxon>Spermatophyta</taxon>
        <taxon>Magnoliopsida</taxon>
        <taxon>eudicotyledons</taxon>
        <taxon>Gunneridae</taxon>
        <taxon>Pentapetalae</taxon>
        <taxon>rosids</taxon>
        <taxon>fabids</taxon>
        <taxon>Fabales</taxon>
        <taxon>Fabaceae</taxon>
        <taxon>Caesalpinioideae</taxon>
        <taxon>mimosoid clade</taxon>
        <taxon>Acacieae</taxon>
        <taxon>Acacia</taxon>
    </lineage>
</organism>
<evidence type="ECO:0000256" key="3">
    <source>
        <dbReference type="ARBA" id="ARBA00023015"/>
    </source>
</evidence>
<sequence>MADASPRTDISTDVDTDDKNQQYDRNQSLVAVASDSSDRSKDKSDHKTLRRLAQNREAARKSRLRKKAYVQQLESSRLKLTQLEQELQRARQQGIFISSSGDQTNAMSGNGAMAFDVEYARWLEEHNRQINELRAAVNSHAGDTELRMIVDNILAHYDEVFRLKGTAAKADVFHLLSGMWKTPAERCFLWLGGFRSSELLKLLITQLEPLTEQQLVGITNLQQSSQQAEDALSQGMEALQQSLSETLSSGNLGSSGSSGNVANYMGQMAMAMGKLGTLEGFIRQADNLRQQTLQQMHRILTTRQSARALLAIHDYFSRLRALSSLWLARPRD</sequence>
<dbReference type="PANTHER" id="PTHR45693">
    <property type="entry name" value="TRANSCRIPTION FACTOR TGA9"/>
    <property type="match status" value="1"/>
</dbReference>
<comment type="subcellular location">
    <subcellularLocation>
        <location evidence="1">Nucleus</location>
    </subcellularLocation>
</comment>
<evidence type="ECO:0000256" key="4">
    <source>
        <dbReference type="ARBA" id="ARBA00023125"/>
    </source>
</evidence>
<keyword evidence="4" id="KW-0238">DNA-binding</keyword>
<feature type="coiled-coil region" evidence="8">
    <location>
        <begin position="66"/>
        <end position="93"/>
    </location>
</feature>
<dbReference type="GO" id="GO:0006351">
    <property type="term" value="P:DNA-templated transcription"/>
    <property type="evidence" value="ECO:0007669"/>
    <property type="project" value="InterPro"/>
</dbReference>
<keyword evidence="8" id="KW-0175">Coiled coil</keyword>
<keyword evidence="13" id="KW-1185">Reference proteome</keyword>
<dbReference type="GO" id="GO:0003700">
    <property type="term" value="F:DNA-binding transcription factor activity"/>
    <property type="evidence" value="ECO:0007669"/>
    <property type="project" value="InterPro"/>
</dbReference>
<feature type="domain" description="DOG1" evidence="11">
    <location>
        <begin position="112"/>
        <end position="329"/>
    </location>
</feature>
<evidence type="ECO:0000313" key="13">
    <source>
        <dbReference type="Proteomes" id="UP001293593"/>
    </source>
</evidence>
<dbReference type="Proteomes" id="UP001293593">
    <property type="component" value="Unassembled WGS sequence"/>
</dbReference>
<dbReference type="Pfam" id="PF14144">
    <property type="entry name" value="DOG1"/>
    <property type="match status" value="1"/>
</dbReference>
<comment type="caution">
    <text evidence="12">The sequence shown here is derived from an EMBL/GenBank/DDBJ whole genome shotgun (WGS) entry which is preliminary data.</text>
</comment>
<dbReference type="Gene3D" id="1.20.5.170">
    <property type="match status" value="1"/>
</dbReference>
<dbReference type="PROSITE" id="PS00036">
    <property type="entry name" value="BZIP_BASIC"/>
    <property type="match status" value="1"/>
</dbReference>
<dbReference type="AlphaFoldDB" id="A0AAE1TJ49"/>
<dbReference type="Pfam" id="PF00170">
    <property type="entry name" value="bZIP_1"/>
    <property type="match status" value="1"/>
</dbReference>
<dbReference type="InterPro" id="IPR025422">
    <property type="entry name" value="TGA_domain"/>
</dbReference>
<dbReference type="InterPro" id="IPR046347">
    <property type="entry name" value="bZIP_sf"/>
</dbReference>
<evidence type="ECO:0000256" key="5">
    <source>
        <dbReference type="ARBA" id="ARBA00023159"/>
    </source>
</evidence>
<dbReference type="FunFam" id="1.20.5.170:FF:000019">
    <property type="entry name" value="BZIP family transcription factor"/>
    <property type="match status" value="1"/>
</dbReference>
<reference evidence="12" key="1">
    <citation type="submission" date="2023-10" db="EMBL/GenBank/DDBJ databases">
        <title>Chromosome-level genome of the transformable northern wattle, Acacia crassicarpa.</title>
        <authorList>
            <person name="Massaro I."/>
            <person name="Sinha N.R."/>
            <person name="Poethig S."/>
            <person name="Leichty A.R."/>
        </authorList>
    </citation>
    <scope>NUCLEOTIDE SEQUENCE</scope>
    <source>
        <strain evidence="12">Acra3RX</strain>
        <tissue evidence="12">Leaf</tissue>
    </source>
</reference>
<dbReference type="InterPro" id="IPR004827">
    <property type="entry name" value="bZIP"/>
</dbReference>
<keyword evidence="6" id="KW-0804">Transcription</keyword>
<dbReference type="PANTHER" id="PTHR45693:SF46">
    <property type="entry name" value="TRANSCRIPTION FACTOR TGA2-RELATED"/>
    <property type="match status" value="1"/>
</dbReference>
<keyword evidence="7" id="KW-0539">Nucleus</keyword>
<dbReference type="SMART" id="SM00338">
    <property type="entry name" value="BRLZ"/>
    <property type="match status" value="1"/>
</dbReference>
<dbReference type="GO" id="GO:0005634">
    <property type="term" value="C:nucleus"/>
    <property type="evidence" value="ECO:0007669"/>
    <property type="project" value="UniProtKB-SubCell"/>
</dbReference>
<keyword evidence="5" id="KW-0010">Activator</keyword>
<keyword evidence="3" id="KW-0805">Transcription regulation</keyword>
<evidence type="ECO:0000256" key="1">
    <source>
        <dbReference type="ARBA" id="ARBA00004123"/>
    </source>
</evidence>
<evidence type="ECO:0000256" key="9">
    <source>
        <dbReference type="SAM" id="MobiDB-lite"/>
    </source>
</evidence>
<evidence type="ECO:0000259" key="10">
    <source>
        <dbReference type="PROSITE" id="PS50217"/>
    </source>
</evidence>
<dbReference type="SUPFAM" id="SSF57959">
    <property type="entry name" value="Leucine zipper domain"/>
    <property type="match status" value="1"/>
</dbReference>
<accession>A0AAE1TJ49</accession>
<feature type="region of interest" description="Disordered" evidence="9">
    <location>
        <begin position="1"/>
        <end position="50"/>
    </location>
</feature>
<evidence type="ECO:0000256" key="7">
    <source>
        <dbReference type="ARBA" id="ARBA00023242"/>
    </source>
</evidence>
<evidence type="ECO:0000256" key="6">
    <source>
        <dbReference type="ARBA" id="ARBA00023163"/>
    </source>
</evidence>
<dbReference type="PROSITE" id="PS51806">
    <property type="entry name" value="DOG1"/>
    <property type="match status" value="1"/>
</dbReference>
<comment type="similarity">
    <text evidence="2">Belongs to the bZIP family.</text>
</comment>
<evidence type="ECO:0000256" key="2">
    <source>
        <dbReference type="ARBA" id="ARBA00007163"/>
    </source>
</evidence>
<feature type="compositionally biased region" description="Basic and acidic residues" evidence="9">
    <location>
        <begin position="36"/>
        <end position="47"/>
    </location>
</feature>
<evidence type="ECO:0000313" key="12">
    <source>
        <dbReference type="EMBL" id="KAK4285335.1"/>
    </source>
</evidence>
<evidence type="ECO:0000259" key="11">
    <source>
        <dbReference type="PROSITE" id="PS51806"/>
    </source>
</evidence>
<name>A0AAE1TJ49_9FABA</name>
<gene>
    <name evidence="12" type="ORF">QN277_002044</name>
</gene>
<dbReference type="GO" id="GO:0000976">
    <property type="term" value="F:transcription cis-regulatory region binding"/>
    <property type="evidence" value="ECO:0007669"/>
    <property type="project" value="UniProtKB-ARBA"/>
</dbReference>
<feature type="domain" description="BZIP" evidence="10">
    <location>
        <begin position="45"/>
        <end position="89"/>
    </location>
</feature>